<accession>B0E4I9</accession>
<protein>
    <submittedName>
        <fullName evidence="1">Predicted protein</fullName>
    </submittedName>
</protein>
<reference evidence="1" key="1">
    <citation type="journal article" date="2008" name="Nature">
        <title>The genome of Laccaria bicolor provides insights into mycorrhizal symbiosis.</title>
        <authorList>
            <person name="Martin F."/>
            <person name="Aerts A."/>
            <person name="Ahren D."/>
            <person name="Brun A."/>
            <person name="Danchin E.G.J."/>
            <person name="Duchaussoy F."/>
            <person name="Gibon J."/>
            <person name="Kohler A."/>
            <person name="Lindquist E."/>
            <person name="Pereda V."/>
            <person name="Salamov A."/>
            <person name="Shapiro H.J."/>
            <person name="Wuyts J."/>
            <person name="Blaudez D."/>
            <person name="Buee M."/>
            <person name="Brokstein P."/>
            <person name="Canbaeck B."/>
            <person name="Cohen D."/>
            <person name="Courty P.E."/>
            <person name="Coutinho P.M."/>
            <person name="Delaruelle C."/>
            <person name="Detter J.C."/>
            <person name="Deveau A."/>
            <person name="DiFazio S."/>
            <person name="Duplessis S."/>
            <person name="Fraissinet-Tachet L."/>
            <person name="Lucic E."/>
            <person name="Frey-Klett P."/>
            <person name="Fourrey C."/>
            <person name="Feussner I."/>
            <person name="Gay G."/>
            <person name="Grimwood J."/>
            <person name="Hoegger P.J."/>
            <person name="Jain P."/>
            <person name="Kilaru S."/>
            <person name="Labbe J."/>
            <person name="Lin Y.C."/>
            <person name="Legue V."/>
            <person name="Le Tacon F."/>
            <person name="Marmeisse R."/>
            <person name="Melayah D."/>
            <person name="Montanini B."/>
            <person name="Muratet M."/>
            <person name="Nehls U."/>
            <person name="Niculita-Hirzel H."/>
            <person name="Oudot-Le Secq M.P."/>
            <person name="Peter M."/>
            <person name="Quesneville H."/>
            <person name="Rajashekar B."/>
            <person name="Reich M."/>
            <person name="Rouhier N."/>
            <person name="Schmutz J."/>
            <person name="Yin T."/>
            <person name="Chalot M."/>
            <person name="Henrissat B."/>
            <person name="Kuees U."/>
            <person name="Lucas S."/>
            <person name="Van de Peer Y."/>
            <person name="Podila G.K."/>
            <person name="Polle A."/>
            <person name="Pukkila P.J."/>
            <person name="Richardson P.M."/>
            <person name="Rouze P."/>
            <person name="Sanders I.R."/>
            <person name="Stajich J.E."/>
            <person name="Tunlid A."/>
            <person name="Tuskan G."/>
            <person name="Grigoriev I.V."/>
        </authorList>
    </citation>
    <scope>NUCLEOTIDE SEQUENCE [LARGE SCALE GENOMIC DNA]</scope>
</reference>
<proteinExistence type="predicted"/>
<dbReference type="AlphaFoldDB" id="B0E4I9"/>
<sequence>DHSEMRLNVENVGFCVLILNPHDITWSKTNANSFTDHSEMRLNKTVGFCIPILNPHDITWSKTNANSFTDHSEMRLNVVKNECKQLYHAGGSSLNNVFNV</sequence>
<dbReference type="OrthoDB" id="10523696at2759"/>
<organism evidence="2">
    <name type="scientific">Laccaria bicolor (strain S238N-H82 / ATCC MYA-4686)</name>
    <name type="common">Bicoloured deceiver</name>
    <name type="synonym">Laccaria laccata var. bicolor</name>
    <dbReference type="NCBI Taxonomy" id="486041"/>
    <lineage>
        <taxon>Eukaryota</taxon>
        <taxon>Fungi</taxon>
        <taxon>Dikarya</taxon>
        <taxon>Basidiomycota</taxon>
        <taxon>Agaricomycotina</taxon>
        <taxon>Agaricomycetes</taxon>
        <taxon>Agaricomycetidae</taxon>
        <taxon>Agaricales</taxon>
        <taxon>Agaricineae</taxon>
        <taxon>Hydnangiaceae</taxon>
        <taxon>Laccaria</taxon>
    </lineage>
</organism>
<dbReference type="EMBL" id="DS547410">
    <property type="protein sequence ID" value="EDQ98241.1"/>
    <property type="molecule type" value="Genomic_DNA"/>
</dbReference>
<keyword evidence="2" id="KW-1185">Reference proteome</keyword>
<evidence type="ECO:0000313" key="1">
    <source>
        <dbReference type="EMBL" id="EDQ98241.1"/>
    </source>
</evidence>
<name>B0E4I9_LACBS</name>
<dbReference type="RefSeq" id="XP_001891107.1">
    <property type="nucleotide sequence ID" value="XM_001891072.1"/>
</dbReference>
<dbReference type="KEGG" id="lbc:LACBIDRAFT_336145"/>
<dbReference type="Proteomes" id="UP000001194">
    <property type="component" value="Unassembled WGS sequence"/>
</dbReference>
<gene>
    <name evidence="1" type="ORF">LACBIDRAFT_336145</name>
</gene>
<dbReference type="InParanoid" id="B0E4I9"/>
<evidence type="ECO:0000313" key="2">
    <source>
        <dbReference type="Proteomes" id="UP000001194"/>
    </source>
</evidence>
<dbReference type="GeneID" id="6086764"/>
<feature type="non-terminal residue" evidence="1">
    <location>
        <position position="1"/>
    </location>
</feature>
<dbReference type="HOGENOM" id="CLU_2312796_0_0_1"/>